<sequence>AAPPATKTSEGAPHVGEAPAELPQAAPAELPAESSVCEWTRHAGKYLGELVDERGQDMSTEDAKRQCLSYGAACTGITCAAKDEAHRCTPRRGLPYLAASGEHEVSFVQSLGCMPKSFSRDATGQFHTNAEPPVDAEPAMADAQPAQATSEVSLPVSPELSRQGWEAPEHSVQTRAPGDRQPLGPGRAGVV</sequence>
<organism evidence="2 3">
    <name type="scientific">Polarella glacialis</name>
    <name type="common">Dinoflagellate</name>
    <dbReference type="NCBI Taxonomy" id="89957"/>
    <lineage>
        <taxon>Eukaryota</taxon>
        <taxon>Sar</taxon>
        <taxon>Alveolata</taxon>
        <taxon>Dinophyceae</taxon>
        <taxon>Suessiales</taxon>
        <taxon>Suessiaceae</taxon>
        <taxon>Polarella</taxon>
    </lineage>
</organism>
<dbReference type="AlphaFoldDB" id="A0A813I4A7"/>
<feature type="non-terminal residue" evidence="2">
    <location>
        <position position="1"/>
    </location>
</feature>
<evidence type="ECO:0000313" key="2">
    <source>
        <dbReference type="EMBL" id="CAE8644557.1"/>
    </source>
</evidence>
<name>A0A813I4A7_POLGL</name>
<gene>
    <name evidence="2" type="ORF">PGLA2088_LOCUS3163</name>
</gene>
<feature type="region of interest" description="Disordered" evidence="1">
    <location>
        <begin position="1"/>
        <end position="31"/>
    </location>
</feature>
<comment type="caution">
    <text evidence="2">The sequence shown here is derived from an EMBL/GenBank/DDBJ whole genome shotgun (WGS) entry which is preliminary data.</text>
</comment>
<evidence type="ECO:0000313" key="3">
    <source>
        <dbReference type="Proteomes" id="UP000626109"/>
    </source>
</evidence>
<reference evidence="2" key="1">
    <citation type="submission" date="2021-02" db="EMBL/GenBank/DDBJ databases">
        <authorList>
            <person name="Dougan E. K."/>
            <person name="Rhodes N."/>
            <person name="Thang M."/>
            <person name="Chan C."/>
        </authorList>
    </citation>
    <scope>NUCLEOTIDE SEQUENCE</scope>
</reference>
<dbReference type="Proteomes" id="UP000626109">
    <property type="component" value="Unassembled WGS sequence"/>
</dbReference>
<dbReference type="EMBL" id="CAJNNW010002684">
    <property type="protein sequence ID" value="CAE8644557.1"/>
    <property type="molecule type" value="Genomic_DNA"/>
</dbReference>
<feature type="non-terminal residue" evidence="2">
    <location>
        <position position="191"/>
    </location>
</feature>
<protein>
    <submittedName>
        <fullName evidence="2">Uncharacterized protein</fullName>
    </submittedName>
</protein>
<accession>A0A813I4A7</accession>
<evidence type="ECO:0000256" key="1">
    <source>
        <dbReference type="SAM" id="MobiDB-lite"/>
    </source>
</evidence>
<proteinExistence type="predicted"/>
<feature type="compositionally biased region" description="Low complexity" evidence="1">
    <location>
        <begin position="17"/>
        <end position="31"/>
    </location>
</feature>
<feature type="region of interest" description="Disordered" evidence="1">
    <location>
        <begin position="122"/>
        <end position="191"/>
    </location>
</feature>